<dbReference type="HOGENOM" id="CLU_2482315_0_0_6"/>
<evidence type="ECO:0000313" key="1">
    <source>
        <dbReference type="EMBL" id="AGA90964.1"/>
    </source>
</evidence>
<dbReference type="KEGG" id="tmb:Thimo_2217"/>
<keyword evidence="2" id="KW-1185">Reference proteome</keyword>
<sequence>MRIVDRYFYQDKGQVSSAMSRQAAAEARWLAGATLDQARPLTDEERERRIKELAYFRAQRRGFAPGYEIEDWLAAEEEVDNRPRFLQ</sequence>
<proteinExistence type="predicted"/>
<accession>L0H071</accession>
<organism evidence="1 2">
    <name type="scientific">Thioflavicoccus mobilis 8321</name>
    <dbReference type="NCBI Taxonomy" id="765912"/>
    <lineage>
        <taxon>Bacteria</taxon>
        <taxon>Pseudomonadati</taxon>
        <taxon>Pseudomonadota</taxon>
        <taxon>Gammaproteobacteria</taxon>
        <taxon>Chromatiales</taxon>
        <taxon>Chromatiaceae</taxon>
        <taxon>Thioflavicoccus</taxon>
    </lineage>
</organism>
<dbReference type="InterPro" id="IPR021327">
    <property type="entry name" value="DUF2934"/>
</dbReference>
<dbReference type="EMBL" id="CP003051">
    <property type="protein sequence ID" value="AGA90964.1"/>
    <property type="molecule type" value="Genomic_DNA"/>
</dbReference>
<dbReference type="AlphaFoldDB" id="L0H071"/>
<evidence type="ECO:0008006" key="3">
    <source>
        <dbReference type="Google" id="ProtNLM"/>
    </source>
</evidence>
<dbReference type="Proteomes" id="UP000010816">
    <property type="component" value="Chromosome"/>
</dbReference>
<dbReference type="Pfam" id="PF11154">
    <property type="entry name" value="DUF2934"/>
    <property type="match status" value="1"/>
</dbReference>
<evidence type="ECO:0000313" key="2">
    <source>
        <dbReference type="Proteomes" id="UP000010816"/>
    </source>
</evidence>
<name>L0H071_9GAMM</name>
<gene>
    <name evidence="1" type="ORF">Thimo_2217</name>
</gene>
<dbReference type="OrthoDB" id="8538784at2"/>
<protein>
    <recommendedName>
        <fullName evidence="3">DUF2934 domain-containing protein</fullName>
    </recommendedName>
</protein>
<dbReference type="eggNOG" id="ENOG5030XRT">
    <property type="taxonomic scope" value="Bacteria"/>
</dbReference>
<reference evidence="1 2" key="1">
    <citation type="submission" date="2011-09" db="EMBL/GenBank/DDBJ databases">
        <title>Complete sequence of chromosome of Thioflavicoccus mobilis 8321.</title>
        <authorList>
            <consortium name="US DOE Joint Genome Institute"/>
            <person name="Lucas S."/>
            <person name="Han J."/>
            <person name="Lapidus A."/>
            <person name="Cheng J.-F."/>
            <person name="Goodwin L."/>
            <person name="Pitluck S."/>
            <person name="Peters L."/>
            <person name="Ovchinnikova G."/>
            <person name="Lu M."/>
            <person name="Detter J.C."/>
            <person name="Han C."/>
            <person name="Tapia R."/>
            <person name="Land M."/>
            <person name="Hauser L."/>
            <person name="Kyrpides N."/>
            <person name="Ivanova N."/>
            <person name="Pagani I."/>
            <person name="Vogl K."/>
            <person name="Liu Z."/>
            <person name="Imhoff J."/>
            <person name="Thiel V."/>
            <person name="Frigaard N.-U."/>
            <person name="Bryant D."/>
            <person name="Woyke T."/>
        </authorList>
    </citation>
    <scope>NUCLEOTIDE SEQUENCE [LARGE SCALE GENOMIC DNA]</scope>
    <source>
        <strain evidence="1 2">8321</strain>
    </source>
</reference>